<dbReference type="SUPFAM" id="SSF53448">
    <property type="entry name" value="Nucleotide-diphospho-sugar transferases"/>
    <property type="match status" value="1"/>
</dbReference>
<sequence length="305" mass="34633">MYLVSIVIAAYNAERTLKMAVDSVLQQRYENVEVVVVDDGSVDSTAEICASYGDRIRFFRQKNRGSSAARNLGISKVTGEIVGFLDADDIYLPNKLDQLVDLFEEYPEAGAVTGAFIQKVQGGEKITPEPGRVFKDGAKHGLIDYFMCEYRGFWVVHTNTILVKKTVLEAVGFFNEGLRFGEDVDLWSRIAGRYPLAYLDEPVAIYDRTNEQSLCYSVSVLDHGLEYLYGRREEKMYISRGRLSSYRLFRDKILLARLMLSIYEKNRACVWGCLKKLNPLPRNIRILIALAALALPVCLWPKSLR</sequence>
<reference evidence="2 3" key="1">
    <citation type="submission" date="2019-04" db="EMBL/GenBank/DDBJ databases">
        <authorList>
            <person name="Van Vliet M D."/>
        </authorList>
    </citation>
    <scope>NUCLEOTIDE SEQUENCE [LARGE SCALE GENOMIC DNA]</scope>
    <source>
        <strain evidence="2 3">F21</strain>
    </source>
</reference>
<proteinExistence type="predicted"/>
<dbReference type="AlphaFoldDB" id="A0A6C2UNP2"/>
<name>A0A6C2UNP2_9BACT</name>
<dbReference type="GO" id="GO:0016740">
    <property type="term" value="F:transferase activity"/>
    <property type="evidence" value="ECO:0007669"/>
    <property type="project" value="UniProtKB-KW"/>
</dbReference>
<gene>
    <name evidence="2" type="primary">epsE_6</name>
    <name evidence="2" type="ORF">SCARR_03753</name>
</gene>
<dbReference type="Gene3D" id="3.90.550.10">
    <property type="entry name" value="Spore Coat Polysaccharide Biosynthesis Protein SpsA, Chain A"/>
    <property type="match status" value="1"/>
</dbReference>
<dbReference type="RefSeq" id="WP_136063119.1">
    <property type="nucleotide sequence ID" value="NZ_CAAHFH010000002.1"/>
</dbReference>
<dbReference type="InterPro" id="IPR050834">
    <property type="entry name" value="Glycosyltransf_2"/>
</dbReference>
<feature type="domain" description="Glycosyltransferase 2-like" evidence="1">
    <location>
        <begin position="5"/>
        <end position="126"/>
    </location>
</feature>
<keyword evidence="2" id="KW-0808">Transferase</keyword>
<dbReference type="Pfam" id="PF00535">
    <property type="entry name" value="Glycos_transf_2"/>
    <property type="match status" value="1"/>
</dbReference>
<organism evidence="2 3">
    <name type="scientific">Pontiella sulfatireligans</name>
    <dbReference type="NCBI Taxonomy" id="2750658"/>
    <lineage>
        <taxon>Bacteria</taxon>
        <taxon>Pseudomonadati</taxon>
        <taxon>Kiritimatiellota</taxon>
        <taxon>Kiritimatiellia</taxon>
        <taxon>Kiritimatiellales</taxon>
        <taxon>Pontiellaceae</taxon>
        <taxon>Pontiella</taxon>
    </lineage>
</organism>
<dbReference type="InterPro" id="IPR001173">
    <property type="entry name" value="Glyco_trans_2-like"/>
</dbReference>
<accession>A0A6C2UNP2</accession>
<evidence type="ECO:0000313" key="3">
    <source>
        <dbReference type="Proteomes" id="UP000346198"/>
    </source>
</evidence>
<protein>
    <submittedName>
        <fullName evidence="2">Glycosyltransferase EpsE</fullName>
    </submittedName>
</protein>
<evidence type="ECO:0000259" key="1">
    <source>
        <dbReference type="Pfam" id="PF00535"/>
    </source>
</evidence>
<dbReference type="PANTHER" id="PTHR43685:SF11">
    <property type="entry name" value="GLYCOSYLTRANSFERASE TAGX-RELATED"/>
    <property type="match status" value="1"/>
</dbReference>
<dbReference type="EMBL" id="CAAHFH010000002">
    <property type="protein sequence ID" value="VGO21679.1"/>
    <property type="molecule type" value="Genomic_DNA"/>
</dbReference>
<dbReference type="InterPro" id="IPR029044">
    <property type="entry name" value="Nucleotide-diphossugar_trans"/>
</dbReference>
<evidence type="ECO:0000313" key="2">
    <source>
        <dbReference type="EMBL" id="VGO21679.1"/>
    </source>
</evidence>
<dbReference type="Proteomes" id="UP000346198">
    <property type="component" value="Unassembled WGS sequence"/>
</dbReference>
<keyword evidence="3" id="KW-1185">Reference proteome</keyword>
<dbReference type="PANTHER" id="PTHR43685">
    <property type="entry name" value="GLYCOSYLTRANSFERASE"/>
    <property type="match status" value="1"/>
</dbReference>